<reference evidence="3" key="1">
    <citation type="submission" date="2021-02" db="EMBL/GenBank/DDBJ databases">
        <authorList>
            <person name="Nowell W R."/>
        </authorList>
    </citation>
    <scope>NUCLEOTIDE SEQUENCE</scope>
</reference>
<keyword evidence="4" id="KW-1185">Reference proteome</keyword>
<evidence type="ECO:0000313" key="3">
    <source>
        <dbReference type="EMBL" id="CAF1121782.1"/>
    </source>
</evidence>
<dbReference type="AlphaFoldDB" id="A0A814QPC3"/>
<dbReference type="EMBL" id="CAJNOJ010000105">
    <property type="protein sequence ID" value="CAF1121782.1"/>
    <property type="molecule type" value="Genomic_DNA"/>
</dbReference>
<proteinExistence type="predicted"/>
<dbReference type="EMBL" id="CAJNOR010000155">
    <property type="protein sequence ID" value="CAF0820585.1"/>
    <property type="molecule type" value="Genomic_DNA"/>
</dbReference>
<evidence type="ECO:0000313" key="4">
    <source>
        <dbReference type="Proteomes" id="UP000663828"/>
    </source>
</evidence>
<comment type="caution">
    <text evidence="3">The sequence shown here is derived from an EMBL/GenBank/DDBJ whole genome shotgun (WGS) entry which is preliminary data.</text>
</comment>
<gene>
    <name evidence="3" type="ORF">EDS130_LOCUS21093</name>
    <name evidence="2" type="ORF">XAT740_LOCUS3939</name>
</gene>
<feature type="chain" id="PRO_5036225674" evidence="1">
    <location>
        <begin position="22"/>
        <end position="103"/>
    </location>
</feature>
<evidence type="ECO:0000313" key="2">
    <source>
        <dbReference type="EMBL" id="CAF0820585.1"/>
    </source>
</evidence>
<feature type="signal peptide" evidence="1">
    <location>
        <begin position="1"/>
        <end position="21"/>
    </location>
</feature>
<keyword evidence="1" id="KW-0732">Signal</keyword>
<accession>A0A814QPC3</accession>
<dbReference type="Proteomes" id="UP000663852">
    <property type="component" value="Unassembled WGS sequence"/>
</dbReference>
<evidence type="ECO:0000256" key="1">
    <source>
        <dbReference type="SAM" id="SignalP"/>
    </source>
</evidence>
<evidence type="ECO:0000313" key="5">
    <source>
        <dbReference type="Proteomes" id="UP000663852"/>
    </source>
</evidence>
<dbReference type="PROSITE" id="PS51257">
    <property type="entry name" value="PROKAR_LIPOPROTEIN"/>
    <property type="match status" value="1"/>
</dbReference>
<organism evidence="3 5">
    <name type="scientific">Adineta ricciae</name>
    <name type="common">Rotifer</name>
    <dbReference type="NCBI Taxonomy" id="249248"/>
    <lineage>
        <taxon>Eukaryota</taxon>
        <taxon>Metazoa</taxon>
        <taxon>Spiralia</taxon>
        <taxon>Gnathifera</taxon>
        <taxon>Rotifera</taxon>
        <taxon>Eurotatoria</taxon>
        <taxon>Bdelloidea</taxon>
        <taxon>Adinetida</taxon>
        <taxon>Adinetidae</taxon>
        <taxon>Adineta</taxon>
    </lineage>
</organism>
<dbReference type="Proteomes" id="UP000663828">
    <property type="component" value="Unassembled WGS sequence"/>
</dbReference>
<sequence>MIKKFVVLSSLVLLFVMHTWGHNTSAIISCQRWARVYDCPSYYCAPLSVVYGDHDYSGECYVLRKPSENVPKSSPRWYKLILRNRQRGFVNGIHCSGPVRRCQ</sequence>
<name>A0A814QPC3_ADIRI</name>
<protein>
    <submittedName>
        <fullName evidence="3">Uncharacterized protein</fullName>
    </submittedName>
</protein>